<feature type="domain" description="AD" evidence="2">
    <location>
        <begin position="125"/>
        <end position="221"/>
    </location>
</feature>
<dbReference type="AlphaFoldDB" id="A0A9J2PJ35"/>
<evidence type="ECO:0000256" key="1">
    <source>
        <dbReference type="SAM" id="MobiDB-lite"/>
    </source>
</evidence>
<dbReference type="PROSITE" id="PS52001">
    <property type="entry name" value="AD"/>
    <property type="match status" value="1"/>
</dbReference>
<dbReference type="InterPro" id="IPR048478">
    <property type="entry name" value="LSM12_LSM"/>
</dbReference>
<name>A0A9J2PJ35_ASCLU</name>
<dbReference type="InterPro" id="IPR019181">
    <property type="entry name" value="LSM12_ABD"/>
</dbReference>
<proteinExistence type="predicted"/>
<evidence type="ECO:0000313" key="3">
    <source>
        <dbReference type="Proteomes" id="UP000036681"/>
    </source>
</evidence>
<dbReference type="InterPro" id="IPR039683">
    <property type="entry name" value="Lsm12-like"/>
</dbReference>
<dbReference type="SMART" id="SM00995">
    <property type="entry name" value="AD"/>
    <property type="match status" value="1"/>
</dbReference>
<dbReference type="Pfam" id="PF09793">
    <property type="entry name" value="AD"/>
    <property type="match status" value="1"/>
</dbReference>
<dbReference type="Pfam" id="PF21166">
    <property type="entry name" value="LSM12_LSM"/>
    <property type="match status" value="1"/>
</dbReference>
<organism evidence="3 4">
    <name type="scientific">Ascaris lumbricoides</name>
    <name type="common">Giant roundworm</name>
    <dbReference type="NCBI Taxonomy" id="6252"/>
    <lineage>
        <taxon>Eukaryota</taxon>
        <taxon>Metazoa</taxon>
        <taxon>Ecdysozoa</taxon>
        <taxon>Nematoda</taxon>
        <taxon>Chromadorea</taxon>
        <taxon>Rhabditida</taxon>
        <taxon>Spirurina</taxon>
        <taxon>Ascaridomorpha</taxon>
        <taxon>Ascaridoidea</taxon>
        <taxon>Ascarididae</taxon>
        <taxon>Ascaris</taxon>
    </lineage>
</organism>
<sequence length="237" mass="26177">MIDRFYAEIATRDEERIREGDDHPMTAFDATTTGSLAEGDAHQNDAAASDTNVVFPTGSVIECQTALSTRITGQVLSYDHPTRLLLIKDTSSGTKPLLRLLNLALVKQVSCVRDRTPEYVPYSSGVSTQQQVHERIRKAEARKQASLLQADVSIEGQRIFLYLRKTLDDVKWQDDSISVLDRVLVRPPYTSNSVESIGGDSTNAAVLQAKEHLAKYHSVHQARSSNDDAPADPTPSR</sequence>
<protein>
    <submittedName>
        <fullName evidence="4">AD domain-containing protein</fullName>
    </submittedName>
</protein>
<reference evidence="4" key="1">
    <citation type="submission" date="2023-03" db="UniProtKB">
        <authorList>
            <consortium name="WormBaseParasite"/>
        </authorList>
    </citation>
    <scope>IDENTIFICATION</scope>
</reference>
<accession>A0A9J2PJ35</accession>
<dbReference type="Proteomes" id="UP000036681">
    <property type="component" value="Unplaced"/>
</dbReference>
<feature type="region of interest" description="Disordered" evidence="1">
    <location>
        <begin position="216"/>
        <end position="237"/>
    </location>
</feature>
<keyword evidence="3" id="KW-1185">Reference proteome</keyword>
<dbReference type="InterPro" id="IPR047574">
    <property type="entry name" value="AD"/>
</dbReference>
<evidence type="ECO:0000259" key="2">
    <source>
        <dbReference type="PROSITE" id="PS52001"/>
    </source>
</evidence>
<evidence type="ECO:0000313" key="4">
    <source>
        <dbReference type="WBParaSite" id="ALUE_0001002001-mRNA-1"/>
    </source>
</evidence>
<dbReference type="PANTHER" id="PTHR13542">
    <property type="entry name" value="LSM12 HOMOLOG"/>
    <property type="match status" value="1"/>
</dbReference>
<dbReference type="WBParaSite" id="ALUE_0001002001-mRNA-1">
    <property type="protein sequence ID" value="ALUE_0001002001-mRNA-1"/>
    <property type="gene ID" value="ALUE_0001002001"/>
</dbReference>